<proteinExistence type="predicted"/>
<evidence type="ECO:0000313" key="2">
    <source>
        <dbReference type="Proteomes" id="UP000007029"/>
    </source>
</evidence>
<evidence type="ECO:0000313" key="1">
    <source>
        <dbReference type="EMBL" id="ABG31448.1"/>
    </source>
</evidence>
<dbReference type="Proteomes" id="UP000007029">
    <property type="component" value="Chromosome"/>
</dbReference>
<dbReference type="EMBL" id="CP000362">
    <property type="protein sequence ID" value="ABG31448.1"/>
    <property type="molecule type" value="Genomic_DNA"/>
</dbReference>
<gene>
    <name evidence="1" type="ordered locus">RD1_1831</name>
</gene>
<accession>Q168Z5</accession>
<keyword evidence="2" id="KW-1185">Reference proteome</keyword>
<sequence length="129" mass="13141">MTLRRLIALRTVASLLAEALEGIFGATTRGATLAAEAVVTAEALGAGVALWIFATVALKSLGRTSGRNDAATARAVAPSKSSVDCCVIRACPPALSSDTRLAAASAFSCADWGRSCGLYSPSSSRVRPL</sequence>
<dbReference type="HOGENOM" id="CLU_1947203_0_0_5"/>
<dbReference type="AlphaFoldDB" id="Q168Z5"/>
<reference evidence="1 2" key="1">
    <citation type="journal article" date="2007" name="J. Bacteriol.">
        <title>The complete genome sequence of Roseobacter denitrificans reveals a mixotrophic rather than photosynthetic metabolism.</title>
        <authorList>
            <person name="Swingley W.D."/>
            <person name="Sadekar S."/>
            <person name="Mastrian S.D."/>
            <person name="Matthies H.J."/>
            <person name="Hao J."/>
            <person name="Ramos H."/>
            <person name="Acharya C.R."/>
            <person name="Conrad A.L."/>
            <person name="Taylor H.L."/>
            <person name="Dejesa L.C."/>
            <person name="Shah M.K."/>
            <person name="O'huallachain M.E."/>
            <person name="Lince M.T."/>
            <person name="Blankenship R.E."/>
            <person name="Beatty J.T."/>
            <person name="Touchman J.W."/>
        </authorList>
    </citation>
    <scope>NUCLEOTIDE SEQUENCE [LARGE SCALE GENOMIC DNA]</scope>
    <source>
        <strain evidence="2">ATCC 33942 / OCh 114</strain>
    </source>
</reference>
<protein>
    <submittedName>
        <fullName evidence="1">Uncharacterized protein</fullName>
    </submittedName>
</protein>
<name>Q168Z5_ROSDO</name>
<dbReference type="KEGG" id="rde:RD1_1831"/>
<organism evidence="1 2">
    <name type="scientific">Roseobacter denitrificans (strain ATCC 33942 / OCh 114)</name>
    <name type="common">Erythrobacter sp. (strain OCh 114)</name>
    <name type="synonym">Roseobacter denitrificans</name>
    <dbReference type="NCBI Taxonomy" id="375451"/>
    <lineage>
        <taxon>Bacteria</taxon>
        <taxon>Pseudomonadati</taxon>
        <taxon>Pseudomonadota</taxon>
        <taxon>Alphaproteobacteria</taxon>
        <taxon>Rhodobacterales</taxon>
        <taxon>Roseobacteraceae</taxon>
        <taxon>Roseobacter</taxon>
    </lineage>
</organism>